<evidence type="ECO:0000313" key="2">
    <source>
        <dbReference type="Proteomes" id="UP000814140"/>
    </source>
</evidence>
<name>A0ACB8SI13_9AGAM</name>
<reference evidence="1" key="1">
    <citation type="submission" date="2021-03" db="EMBL/GenBank/DDBJ databases">
        <authorList>
            <consortium name="DOE Joint Genome Institute"/>
            <person name="Ahrendt S."/>
            <person name="Looney B.P."/>
            <person name="Miyauchi S."/>
            <person name="Morin E."/>
            <person name="Drula E."/>
            <person name="Courty P.E."/>
            <person name="Chicoki N."/>
            <person name="Fauchery L."/>
            <person name="Kohler A."/>
            <person name="Kuo A."/>
            <person name="Labutti K."/>
            <person name="Pangilinan J."/>
            <person name="Lipzen A."/>
            <person name="Riley R."/>
            <person name="Andreopoulos W."/>
            <person name="He G."/>
            <person name="Johnson J."/>
            <person name="Barry K.W."/>
            <person name="Grigoriev I.V."/>
            <person name="Nagy L."/>
            <person name="Hibbett D."/>
            <person name="Henrissat B."/>
            <person name="Matheny P.B."/>
            <person name="Labbe J."/>
            <person name="Martin F."/>
        </authorList>
    </citation>
    <scope>NUCLEOTIDE SEQUENCE</scope>
    <source>
        <strain evidence="1">HHB10654</strain>
    </source>
</reference>
<proteinExistence type="predicted"/>
<organism evidence="1 2">
    <name type="scientific">Artomyces pyxidatus</name>
    <dbReference type="NCBI Taxonomy" id="48021"/>
    <lineage>
        <taxon>Eukaryota</taxon>
        <taxon>Fungi</taxon>
        <taxon>Dikarya</taxon>
        <taxon>Basidiomycota</taxon>
        <taxon>Agaricomycotina</taxon>
        <taxon>Agaricomycetes</taxon>
        <taxon>Russulales</taxon>
        <taxon>Auriscalpiaceae</taxon>
        <taxon>Artomyces</taxon>
    </lineage>
</organism>
<dbReference type="EMBL" id="MU277289">
    <property type="protein sequence ID" value="KAI0055511.1"/>
    <property type="molecule type" value="Genomic_DNA"/>
</dbReference>
<sequence length="308" mass="33417">MPCTPPSALTVLSSESKAIIDHAGRIIVYLAGQPSGDASWDACASEASRTLTKAGDDCARDFKKKQKQHQRGHYPILQTGYQHGGGPTEPYNVGKKTVKQEKALQMLKSCKAFSRIAGFGSSALQMAAPRVFERYREALGKIEAANPHLTKPFANSVYPTATFNLGPRTITLPHRDGQNVPYGWCAVTALGNYDPEKGGHIYLWELKMVIEFPPGSTILLPSALITHGNTPIQPGETRQSFTQYCAGSLMRWDAYGHRSAGALASEDPGLARFLKDTAEQRRLAAAALFSKHSNLADDHAELAAPSRP</sequence>
<reference evidence="1" key="2">
    <citation type="journal article" date="2022" name="New Phytol.">
        <title>Evolutionary transition to the ectomycorrhizal habit in the genomes of a hyperdiverse lineage of mushroom-forming fungi.</title>
        <authorList>
            <person name="Looney B."/>
            <person name="Miyauchi S."/>
            <person name="Morin E."/>
            <person name="Drula E."/>
            <person name="Courty P.E."/>
            <person name="Kohler A."/>
            <person name="Kuo A."/>
            <person name="LaButti K."/>
            <person name="Pangilinan J."/>
            <person name="Lipzen A."/>
            <person name="Riley R."/>
            <person name="Andreopoulos W."/>
            <person name="He G."/>
            <person name="Johnson J."/>
            <person name="Nolan M."/>
            <person name="Tritt A."/>
            <person name="Barry K.W."/>
            <person name="Grigoriev I.V."/>
            <person name="Nagy L.G."/>
            <person name="Hibbett D."/>
            <person name="Henrissat B."/>
            <person name="Matheny P.B."/>
            <person name="Labbe J."/>
            <person name="Martin F.M."/>
        </authorList>
    </citation>
    <scope>NUCLEOTIDE SEQUENCE</scope>
    <source>
        <strain evidence="1">HHB10654</strain>
    </source>
</reference>
<evidence type="ECO:0000313" key="1">
    <source>
        <dbReference type="EMBL" id="KAI0055511.1"/>
    </source>
</evidence>
<dbReference type="Proteomes" id="UP000814140">
    <property type="component" value="Unassembled WGS sequence"/>
</dbReference>
<comment type="caution">
    <text evidence="1">The sequence shown here is derived from an EMBL/GenBank/DDBJ whole genome shotgun (WGS) entry which is preliminary data.</text>
</comment>
<protein>
    <submittedName>
        <fullName evidence="1">Uncharacterized protein</fullName>
    </submittedName>
</protein>
<gene>
    <name evidence="1" type="ORF">BV25DRAFT_1815443</name>
</gene>
<keyword evidence="2" id="KW-1185">Reference proteome</keyword>
<accession>A0ACB8SI13</accession>